<dbReference type="PROSITE" id="PS00383">
    <property type="entry name" value="TYR_PHOSPHATASE_1"/>
    <property type="match status" value="1"/>
</dbReference>
<evidence type="ECO:0000256" key="1">
    <source>
        <dbReference type="SAM" id="MobiDB-lite"/>
    </source>
</evidence>
<protein>
    <submittedName>
        <fullName evidence="3">Putative esterase with patatin domain protein</fullName>
    </submittedName>
</protein>
<keyword evidence="4" id="KW-1185">Reference proteome</keyword>
<feature type="region of interest" description="Disordered" evidence="1">
    <location>
        <begin position="750"/>
        <end position="773"/>
    </location>
</feature>
<gene>
    <name evidence="3" type="ORF">Lmac_1047</name>
</gene>
<evidence type="ECO:0000313" key="3">
    <source>
        <dbReference type="EMBL" id="KTD27988.1"/>
    </source>
</evidence>
<reference evidence="3 4" key="1">
    <citation type="submission" date="2015-11" db="EMBL/GenBank/DDBJ databases">
        <title>Genomic analysis of 38 Legionella species identifies large and diverse effector repertoires.</title>
        <authorList>
            <person name="Burstein D."/>
            <person name="Amaro F."/>
            <person name="Zusman T."/>
            <person name="Lifshitz Z."/>
            <person name="Cohen O."/>
            <person name="Gilbert J.A."/>
            <person name="Pupko T."/>
            <person name="Shuman H.A."/>
            <person name="Segal G."/>
        </authorList>
    </citation>
    <scope>NUCLEOTIDE SEQUENCE [LARGE SCALE GENOMIC DNA]</scope>
    <source>
        <strain evidence="3 4">PX-1-G2-E2</strain>
    </source>
</reference>
<dbReference type="EMBL" id="LNYL01000027">
    <property type="protein sequence ID" value="KTD27988.1"/>
    <property type="molecule type" value="Genomic_DNA"/>
</dbReference>
<feature type="transmembrane region" description="Helical" evidence="2">
    <location>
        <begin position="667"/>
        <end position="691"/>
    </location>
</feature>
<organism evidence="3 4">
    <name type="scientific">Legionella maceachernii</name>
    <dbReference type="NCBI Taxonomy" id="466"/>
    <lineage>
        <taxon>Bacteria</taxon>
        <taxon>Pseudomonadati</taxon>
        <taxon>Pseudomonadota</taxon>
        <taxon>Gammaproteobacteria</taxon>
        <taxon>Legionellales</taxon>
        <taxon>Legionellaceae</taxon>
        <taxon>Legionella</taxon>
    </lineage>
</organism>
<evidence type="ECO:0000313" key="4">
    <source>
        <dbReference type="Proteomes" id="UP000054908"/>
    </source>
</evidence>
<comment type="caution">
    <text evidence="3">The sequence shown here is derived from an EMBL/GenBank/DDBJ whole genome shotgun (WGS) entry which is preliminary data.</text>
</comment>
<dbReference type="Proteomes" id="UP000054908">
    <property type="component" value="Unassembled WGS sequence"/>
</dbReference>
<evidence type="ECO:0000256" key="2">
    <source>
        <dbReference type="SAM" id="Phobius"/>
    </source>
</evidence>
<keyword evidence="2" id="KW-0472">Membrane</keyword>
<dbReference type="AlphaFoldDB" id="A0A0W0W6F4"/>
<keyword evidence="2" id="KW-1133">Transmembrane helix</keyword>
<feature type="compositionally biased region" description="Basic and acidic residues" evidence="1">
    <location>
        <begin position="750"/>
        <end position="766"/>
    </location>
</feature>
<accession>A0A0W0W6F4</accession>
<proteinExistence type="predicted"/>
<feature type="transmembrane region" description="Helical" evidence="2">
    <location>
        <begin position="698"/>
        <end position="730"/>
    </location>
</feature>
<dbReference type="InterPro" id="IPR016130">
    <property type="entry name" value="Tyr_Pase_AS"/>
</dbReference>
<dbReference type="RefSeq" id="WP_058451840.1">
    <property type="nucleotide sequence ID" value="NZ_CAAAIB010000010.1"/>
</dbReference>
<sequence>MAREHSELFTALTQKIGEEFRLKPHDLVAKLQETNYEALSDLLREVNDAQFGIVSTVDPKTHTWLRDATQAKPLEQRMRHDAPVIEANNALLRCLSRLRPIDYAIDKKMGAKGQELRDDINTRFGLLCQEILTIAQGAAHDEDKQKRISQKENEFNTFLVEQLHKANLTKGCESREDAEKLLFHYRNLSSVLSPARPMVTLTYDKTERILQRETQYPVTRKTETQKQALHQLETVTAYPFQDEKNAHTAQNLAIQEADSLFAGLMARDDTALPAQARKTHLVGAKNAFIVKNELIEIKEASELQPPQIDRLQAEDEEDVLWLARMGSPVFIGKGEESEAVQIHTRENLEQVRVAAAEKMDKNPDLLNLHVTTLNTYSFLEKQATIINHVAKATKERDDKNDQMSYAATNPDGTFRALDIAQGLDFGKEQVPHGIAPLQKAERLKSVCKVILAACQAINTLSVIHCASGQDRTGTAVEKATQEWMKKRYKSKHKNISNIESVRAQGGNAAEITSHHVPGSSGMKSDSIANDVFGSTTTFSPQAQDEFYLKSAETNKKNHVGDVTFLKTPSKAAIEEYEDYLSEFAANLEQAQDALLIDKGRKIIEQVKAIAGNTPENLDSRALNDLSQVLFSANNSLIDIDDPQKTQANSKRLAALANHVSGNTSPGWHALGTALLTFACASLVIVGVLAAIPSGGSSLLLSAIGAAGLGASLGVGVGIGVAGVAGAGMFYHGREKGLAKSVSQFRQTLFDIKKESQPEDENPDHNQENSNHPQ</sequence>
<dbReference type="STRING" id="466.Lmac_1047"/>
<dbReference type="PATRIC" id="fig|466.6.peg.1115"/>
<name>A0A0W0W6F4_9GAMM</name>
<keyword evidence="2" id="KW-0812">Transmembrane</keyword>